<dbReference type="SUPFAM" id="SSF52833">
    <property type="entry name" value="Thioredoxin-like"/>
    <property type="match status" value="1"/>
</dbReference>
<proteinExistence type="predicted"/>
<dbReference type="NCBIfam" id="TIGR00412">
    <property type="entry name" value="redox_disulf_2"/>
    <property type="match status" value="1"/>
</dbReference>
<dbReference type="RefSeq" id="WP_199461875.1">
    <property type="nucleotide sequence ID" value="NZ_JAEMUH010000005.1"/>
</dbReference>
<protein>
    <submittedName>
        <fullName evidence="2">Thioredoxin family protein</fullName>
    </submittedName>
</protein>
<dbReference type="Gene3D" id="3.40.30.10">
    <property type="entry name" value="Glutaredoxin"/>
    <property type="match status" value="1"/>
</dbReference>
<organism evidence="2 3">
    <name type="scientific">Marinomonas ostreistagni</name>
    <dbReference type="NCBI Taxonomy" id="359209"/>
    <lineage>
        <taxon>Bacteria</taxon>
        <taxon>Pseudomonadati</taxon>
        <taxon>Pseudomonadota</taxon>
        <taxon>Gammaproteobacteria</taxon>
        <taxon>Oceanospirillales</taxon>
        <taxon>Oceanospirillaceae</taxon>
        <taxon>Marinomonas</taxon>
    </lineage>
</organism>
<sequence length="81" mass="8869">MKQETKQIKVLGSGCTKCQKTAELIERIAAEQGVEVNITKETDAQVFLQYGVMSTPAVIIDEVLKHSGSIPHTDQVKGWLA</sequence>
<reference evidence="2 3" key="1">
    <citation type="submission" date="2020-12" db="EMBL/GenBank/DDBJ databases">
        <title>Comparative genome analysis of fungal antagonists Marinomonas ostreistagni 398 and M. spartinae 468.</title>
        <authorList>
            <person name="Fields J.L."/>
            <person name="Mavrodi O.V."/>
            <person name="Biber P.D."/>
            <person name="Indest K.J."/>
            <person name="Mavrodi D.V."/>
        </authorList>
    </citation>
    <scope>NUCLEOTIDE SEQUENCE [LARGE SCALE GENOMIC DNA]</scope>
    <source>
        <strain evidence="2 3">USM7</strain>
    </source>
</reference>
<dbReference type="EMBL" id="JAEMUH010000005">
    <property type="protein sequence ID" value="MBJ7550236.1"/>
    <property type="molecule type" value="Genomic_DNA"/>
</dbReference>
<comment type="caution">
    <text evidence="2">The sequence shown here is derived from an EMBL/GenBank/DDBJ whole genome shotgun (WGS) entry which is preliminary data.</text>
</comment>
<dbReference type="InterPro" id="IPR012336">
    <property type="entry name" value="Thioredoxin-like_fold"/>
</dbReference>
<evidence type="ECO:0000259" key="1">
    <source>
        <dbReference type="Pfam" id="PF13192"/>
    </source>
</evidence>
<gene>
    <name evidence="2" type="ORF">JHD44_06055</name>
</gene>
<name>A0ABS0ZBA0_9GAMM</name>
<dbReference type="PIRSF" id="PIRSF037031">
    <property type="entry name" value="Redox_disulphide_2"/>
    <property type="match status" value="1"/>
</dbReference>
<dbReference type="Pfam" id="PF13192">
    <property type="entry name" value="Thioredoxin_3"/>
    <property type="match status" value="1"/>
</dbReference>
<feature type="domain" description="Thioredoxin-like fold" evidence="1">
    <location>
        <begin position="7"/>
        <end position="80"/>
    </location>
</feature>
<dbReference type="PANTHER" id="PTHR36450:SF1">
    <property type="entry name" value="THIOREDOXIN"/>
    <property type="match status" value="1"/>
</dbReference>
<evidence type="ECO:0000313" key="3">
    <source>
        <dbReference type="Proteomes" id="UP000598488"/>
    </source>
</evidence>
<dbReference type="InterPro" id="IPR036249">
    <property type="entry name" value="Thioredoxin-like_sf"/>
</dbReference>
<accession>A0ABS0ZBA0</accession>
<dbReference type="InterPro" id="IPR005243">
    <property type="entry name" value="THIRX-like_proc"/>
</dbReference>
<dbReference type="Proteomes" id="UP000598488">
    <property type="component" value="Unassembled WGS sequence"/>
</dbReference>
<keyword evidence="3" id="KW-1185">Reference proteome</keyword>
<evidence type="ECO:0000313" key="2">
    <source>
        <dbReference type="EMBL" id="MBJ7550236.1"/>
    </source>
</evidence>
<dbReference type="PANTHER" id="PTHR36450">
    <property type="entry name" value="THIOREDOXIN"/>
    <property type="match status" value="1"/>
</dbReference>